<dbReference type="EMBL" id="JAEVFJ010000014">
    <property type="protein sequence ID" value="KAH8100820.1"/>
    <property type="molecule type" value="Genomic_DNA"/>
</dbReference>
<evidence type="ECO:0008006" key="4">
    <source>
        <dbReference type="Google" id="ProtNLM"/>
    </source>
</evidence>
<organism evidence="2 3">
    <name type="scientific">Cristinia sonorae</name>
    <dbReference type="NCBI Taxonomy" id="1940300"/>
    <lineage>
        <taxon>Eukaryota</taxon>
        <taxon>Fungi</taxon>
        <taxon>Dikarya</taxon>
        <taxon>Basidiomycota</taxon>
        <taxon>Agaricomycotina</taxon>
        <taxon>Agaricomycetes</taxon>
        <taxon>Agaricomycetidae</taxon>
        <taxon>Agaricales</taxon>
        <taxon>Pleurotineae</taxon>
        <taxon>Stephanosporaceae</taxon>
        <taxon>Cristinia</taxon>
    </lineage>
</organism>
<feature type="region of interest" description="Disordered" evidence="1">
    <location>
        <begin position="313"/>
        <end position="333"/>
    </location>
</feature>
<proteinExistence type="predicted"/>
<evidence type="ECO:0000313" key="2">
    <source>
        <dbReference type="EMBL" id="KAH8100820.1"/>
    </source>
</evidence>
<feature type="region of interest" description="Disordered" evidence="1">
    <location>
        <begin position="1"/>
        <end position="20"/>
    </location>
</feature>
<feature type="compositionally biased region" description="Polar residues" evidence="1">
    <location>
        <begin position="276"/>
        <end position="285"/>
    </location>
</feature>
<evidence type="ECO:0000256" key="1">
    <source>
        <dbReference type="SAM" id="MobiDB-lite"/>
    </source>
</evidence>
<dbReference type="Proteomes" id="UP000813824">
    <property type="component" value="Unassembled WGS sequence"/>
</dbReference>
<accession>A0A8K0UR66</accession>
<dbReference type="AlphaFoldDB" id="A0A8K0UR66"/>
<feature type="region of interest" description="Disordered" evidence="1">
    <location>
        <begin position="559"/>
        <end position="583"/>
    </location>
</feature>
<name>A0A8K0UR66_9AGAR</name>
<dbReference type="OrthoDB" id="3269821at2759"/>
<feature type="compositionally biased region" description="Low complexity" evidence="1">
    <location>
        <begin position="382"/>
        <end position="414"/>
    </location>
</feature>
<evidence type="ECO:0000313" key="3">
    <source>
        <dbReference type="Proteomes" id="UP000813824"/>
    </source>
</evidence>
<reference evidence="2" key="1">
    <citation type="journal article" date="2021" name="New Phytol.">
        <title>Evolutionary innovations through gain and loss of genes in the ectomycorrhizal Boletales.</title>
        <authorList>
            <person name="Wu G."/>
            <person name="Miyauchi S."/>
            <person name="Morin E."/>
            <person name="Kuo A."/>
            <person name="Drula E."/>
            <person name="Varga T."/>
            <person name="Kohler A."/>
            <person name="Feng B."/>
            <person name="Cao Y."/>
            <person name="Lipzen A."/>
            <person name="Daum C."/>
            <person name="Hundley H."/>
            <person name="Pangilinan J."/>
            <person name="Johnson J."/>
            <person name="Barry K."/>
            <person name="LaButti K."/>
            <person name="Ng V."/>
            <person name="Ahrendt S."/>
            <person name="Min B."/>
            <person name="Choi I.G."/>
            <person name="Park H."/>
            <person name="Plett J.M."/>
            <person name="Magnuson J."/>
            <person name="Spatafora J.W."/>
            <person name="Nagy L.G."/>
            <person name="Henrissat B."/>
            <person name="Grigoriev I.V."/>
            <person name="Yang Z.L."/>
            <person name="Xu J."/>
            <person name="Martin F.M."/>
        </authorList>
    </citation>
    <scope>NUCLEOTIDE SEQUENCE</scope>
    <source>
        <strain evidence="2">KKN 215</strain>
    </source>
</reference>
<keyword evidence="3" id="KW-1185">Reference proteome</keyword>
<comment type="caution">
    <text evidence="2">The sequence shown here is derived from an EMBL/GenBank/DDBJ whole genome shotgun (WGS) entry which is preliminary data.</text>
</comment>
<feature type="region of interest" description="Disordered" evidence="1">
    <location>
        <begin position="369"/>
        <end position="425"/>
    </location>
</feature>
<feature type="compositionally biased region" description="Basic residues" evidence="1">
    <location>
        <begin position="565"/>
        <end position="575"/>
    </location>
</feature>
<protein>
    <recommendedName>
        <fullName evidence="4">F-box domain-containing protein</fullName>
    </recommendedName>
</protein>
<sequence>MSLSDIGHHHSHSLGVSTKGKDRVLPATPLVSSPTAIIQEPQPEQWLNRRFSSTHGYRPSTSLGSQRSSVSFFRSRIPFRSLLDHPRILRNLLRRISWDDFHSLTSTCRNFRLLITHPDFRDVILSHYVPGYKYAITARSQHKDVQIDMHDLALLMIAQSLPLHKYPMHALSLTGDLPIFSSEAEWQTTRFIALTQAHSRFILLLQAMVHSGPSSPTLEDNEDLGGWFSPIADSRESGVRELVFPAPLSYLSEDEVDIQHFQGKKSHSRSKSVSSGTDSLRSPTRVTRAAAEMNSLIHNRPQKRLLARKSIFGGGMKISPPPPSSTPASLQYSSTWRKTLSTASTRPGLTTLPSVSDDEGDGLFKLKLPQRRFASANPSTDSSLNSIRSSPSPAHTRSPTTTGSSTSSSGSGQVPSPPGNSPHDLVRATSRFRAPILRVFVPCTQLDEFSVSTCEEQLIDAGLWEHLSAGDIVCNFGYVPPPVTDEDSQSSVGLDGERTGHRKTWLIFNGYGLVHYIPPAPPPIPNSMTLPSPFYYAHILPPLTNPTYILSLPPLPHTSLPSESRHRHGHRHHTHERSLQLSLSHVPTRVNSPQSAAGYAVVKKYMWLGRVSYHGQNAGLQNGDIPGEGWCGEWILEAEGTREGKQSLIEACQAGPDGHLRRGLWQIIKEKSGRGRLWMRLLNPKVDPTELDYENASPSSISH</sequence>
<feature type="region of interest" description="Disordered" evidence="1">
    <location>
        <begin position="261"/>
        <end position="285"/>
    </location>
</feature>
<gene>
    <name evidence="2" type="ORF">BXZ70DRAFT_129839</name>
</gene>